<dbReference type="Proteomes" id="UP000502179">
    <property type="component" value="Chromosome"/>
</dbReference>
<dbReference type="PRINTS" id="PR01002">
    <property type="entry name" value="FLGFLGJ"/>
</dbReference>
<reference evidence="1 2" key="1">
    <citation type="submission" date="2020-02" db="EMBL/GenBank/DDBJ databases">
        <title>Genome analysis of Thermosulfuriphilus ammonigenes ST65T, an anaerobic thermophilic chemolithoautotrophic bacterium isolated from a deep-sea hydrothermal vent.</title>
        <authorList>
            <person name="Slobodkina G."/>
            <person name="Allioux M."/>
            <person name="Merkel A."/>
            <person name="Alain K."/>
            <person name="Jebbar M."/>
            <person name="Slobodkin A."/>
        </authorList>
    </citation>
    <scope>NUCLEOTIDE SEQUENCE [LARGE SCALE GENOMIC DNA]</scope>
    <source>
        <strain evidence="1 2">ST65</strain>
    </source>
</reference>
<dbReference type="RefSeq" id="WP_166032882.1">
    <property type="nucleotide sequence ID" value="NZ_CP048877.1"/>
</dbReference>
<evidence type="ECO:0000313" key="1">
    <source>
        <dbReference type="EMBL" id="QIJ72666.1"/>
    </source>
</evidence>
<protein>
    <submittedName>
        <fullName evidence="1">Uncharacterized protein</fullName>
    </submittedName>
</protein>
<sequence length="106" mass="12102">MKPEVVEGTVFDGVERIRHLARRDRAAALKEACQDFEAFFIYQLLKDLRRTIPKGDFLPQAPGKEVYQSLFDQEVAREISQSGGLGLADVLYRQLLPSIKEEKHGR</sequence>
<gene>
    <name evidence="1" type="ORF">G4V39_10435</name>
</gene>
<organism evidence="1 2">
    <name type="scientific">Thermosulfuriphilus ammonigenes</name>
    <dbReference type="NCBI Taxonomy" id="1936021"/>
    <lineage>
        <taxon>Bacteria</taxon>
        <taxon>Pseudomonadati</taxon>
        <taxon>Thermodesulfobacteriota</taxon>
        <taxon>Thermodesulfobacteria</taxon>
        <taxon>Thermodesulfobacteriales</taxon>
        <taxon>Thermodesulfobacteriaceae</taxon>
        <taxon>Thermosulfuriphilus</taxon>
    </lineage>
</organism>
<dbReference type="AlphaFoldDB" id="A0A6G7PYP1"/>
<evidence type="ECO:0000313" key="2">
    <source>
        <dbReference type="Proteomes" id="UP000502179"/>
    </source>
</evidence>
<dbReference type="Pfam" id="PF10135">
    <property type="entry name" value="Rod-binding"/>
    <property type="match status" value="1"/>
</dbReference>
<keyword evidence="2" id="KW-1185">Reference proteome</keyword>
<dbReference type="EMBL" id="CP048877">
    <property type="protein sequence ID" value="QIJ72666.1"/>
    <property type="molecule type" value="Genomic_DNA"/>
</dbReference>
<accession>A0A6G7PYP1</accession>
<proteinExistence type="predicted"/>
<dbReference type="InterPro" id="IPR019301">
    <property type="entry name" value="Flagellar_prot_FlgJ_N"/>
</dbReference>
<dbReference type="KEGG" id="tav:G4V39_10435"/>
<name>A0A6G7PYP1_9BACT</name>